<dbReference type="Pfam" id="PF00082">
    <property type="entry name" value="Peptidase_S8"/>
    <property type="match status" value="1"/>
</dbReference>
<dbReference type="Proteomes" id="UP001303160">
    <property type="component" value="Unassembled WGS sequence"/>
</dbReference>
<keyword evidence="9" id="KW-1185">Reference proteome</keyword>
<organism evidence="8 9">
    <name type="scientific">Triangularia verruculosa</name>
    <dbReference type="NCBI Taxonomy" id="2587418"/>
    <lineage>
        <taxon>Eukaryota</taxon>
        <taxon>Fungi</taxon>
        <taxon>Dikarya</taxon>
        <taxon>Ascomycota</taxon>
        <taxon>Pezizomycotina</taxon>
        <taxon>Sordariomycetes</taxon>
        <taxon>Sordariomycetidae</taxon>
        <taxon>Sordariales</taxon>
        <taxon>Podosporaceae</taxon>
        <taxon>Triangularia</taxon>
    </lineage>
</organism>
<dbReference type="PANTHER" id="PTHR43806">
    <property type="entry name" value="PEPTIDASE S8"/>
    <property type="match status" value="1"/>
</dbReference>
<dbReference type="GO" id="GO:0006508">
    <property type="term" value="P:proteolysis"/>
    <property type="evidence" value="ECO:0007669"/>
    <property type="project" value="UniProtKB-KW"/>
</dbReference>
<sequence length="413" mass="44073">MEGKHATEARNWWGYASVSHNMTEGHQAGKTYSGGGAGVVIYALENSVLLKNPNDPTKTEPGFEQIRSLDSETPEQEKTRLAALSAHKSDWFHGNIVLSIIRQAAPNATICVLRRGTDGKDLSNALQKVITHHQAFHYGKPGLVVCSLGVGVKYDPSNQVIDKPTDIINACFESISQVLKAGLLVVAAAGNSPAKEVTKELREDFEKYAASRDSNLGAKLNATRGLGLPAMHPGVLTVGGYDKDLNCRRFYHGTGVDVYAPAFDVPVPTLEGITQGVLTDKGTSFATPLVAGCIASFLAALPTEGRMRLSSNSAALKQTVIDSAAPIEEAKDRKNSQTGHISTGYHAFKSGPHISDPIRVKNGTQQAPKETEDEELGSTVGNLRTRRPSFGKADDKVAPTGKGARSGSTQRMS</sequence>
<dbReference type="InterPro" id="IPR036852">
    <property type="entry name" value="Peptidase_S8/S53_dom_sf"/>
</dbReference>
<protein>
    <submittedName>
        <fullName evidence="8">Peptidase S8/S53 domain-containing protein</fullName>
    </submittedName>
</protein>
<evidence type="ECO:0000256" key="6">
    <source>
        <dbReference type="SAM" id="MobiDB-lite"/>
    </source>
</evidence>
<dbReference type="InterPro" id="IPR023828">
    <property type="entry name" value="Peptidase_S8_Ser-AS"/>
</dbReference>
<reference evidence="8" key="2">
    <citation type="submission" date="2023-05" db="EMBL/GenBank/DDBJ databases">
        <authorList>
            <consortium name="Lawrence Berkeley National Laboratory"/>
            <person name="Steindorff A."/>
            <person name="Hensen N."/>
            <person name="Bonometti L."/>
            <person name="Westerberg I."/>
            <person name="Brannstrom I.O."/>
            <person name="Guillou S."/>
            <person name="Cros-Aarteil S."/>
            <person name="Calhoun S."/>
            <person name="Haridas S."/>
            <person name="Kuo A."/>
            <person name="Mondo S."/>
            <person name="Pangilinan J."/>
            <person name="Riley R."/>
            <person name="Labutti K."/>
            <person name="Andreopoulos B."/>
            <person name="Lipzen A."/>
            <person name="Chen C."/>
            <person name="Yanf M."/>
            <person name="Daum C."/>
            <person name="Ng V."/>
            <person name="Clum A."/>
            <person name="Ohm R."/>
            <person name="Martin F."/>
            <person name="Silar P."/>
            <person name="Natvig D."/>
            <person name="Lalanne C."/>
            <person name="Gautier V."/>
            <person name="Ament-Velasquez S.L."/>
            <person name="Kruys A."/>
            <person name="Hutchinson M.I."/>
            <person name="Powell A.J."/>
            <person name="Barry K."/>
            <person name="Miller A.N."/>
            <person name="Grigoriev I.V."/>
            <person name="Debuchy R."/>
            <person name="Gladieux P."/>
            <person name="Thoren M.H."/>
            <person name="Johannesson H."/>
        </authorList>
    </citation>
    <scope>NUCLEOTIDE SEQUENCE</scope>
    <source>
        <strain evidence="8">CBS 315.58</strain>
    </source>
</reference>
<feature type="region of interest" description="Disordered" evidence="6">
    <location>
        <begin position="327"/>
        <end position="413"/>
    </location>
</feature>
<dbReference type="PROSITE" id="PS00138">
    <property type="entry name" value="SUBTILASE_SER"/>
    <property type="match status" value="1"/>
</dbReference>
<dbReference type="CDD" id="cd00306">
    <property type="entry name" value="Peptidases_S8_S53"/>
    <property type="match status" value="1"/>
</dbReference>
<dbReference type="SUPFAM" id="SSF52743">
    <property type="entry name" value="Subtilisin-like"/>
    <property type="match status" value="1"/>
</dbReference>
<dbReference type="AlphaFoldDB" id="A0AAN7AZJ6"/>
<proteinExistence type="inferred from homology"/>
<evidence type="ECO:0000256" key="1">
    <source>
        <dbReference type="ARBA" id="ARBA00011073"/>
    </source>
</evidence>
<accession>A0AAN7AZJ6</accession>
<evidence type="ECO:0000256" key="4">
    <source>
        <dbReference type="ARBA" id="ARBA00022825"/>
    </source>
</evidence>
<keyword evidence="2" id="KW-0645">Protease</keyword>
<name>A0AAN7AZJ6_9PEZI</name>
<keyword evidence="4" id="KW-0720">Serine protease</keyword>
<keyword evidence="3" id="KW-0378">Hydrolase</keyword>
<evidence type="ECO:0000256" key="3">
    <source>
        <dbReference type="ARBA" id="ARBA00022801"/>
    </source>
</evidence>
<dbReference type="PANTHER" id="PTHR43806:SF11">
    <property type="entry name" value="CEREVISIN-RELATED"/>
    <property type="match status" value="1"/>
</dbReference>
<evidence type="ECO:0000256" key="2">
    <source>
        <dbReference type="ARBA" id="ARBA00022670"/>
    </source>
</evidence>
<evidence type="ECO:0000256" key="5">
    <source>
        <dbReference type="PROSITE-ProRule" id="PRU01240"/>
    </source>
</evidence>
<comment type="caution">
    <text evidence="8">The sequence shown here is derived from an EMBL/GenBank/DDBJ whole genome shotgun (WGS) entry which is preliminary data.</text>
</comment>
<comment type="similarity">
    <text evidence="1 5">Belongs to the peptidase S8 family.</text>
</comment>
<dbReference type="GO" id="GO:0004252">
    <property type="term" value="F:serine-type endopeptidase activity"/>
    <property type="evidence" value="ECO:0007669"/>
    <property type="project" value="InterPro"/>
</dbReference>
<evidence type="ECO:0000259" key="7">
    <source>
        <dbReference type="Pfam" id="PF00082"/>
    </source>
</evidence>
<reference evidence="8" key="1">
    <citation type="journal article" date="2023" name="Mol. Phylogenet. Evol.">
        <title>Genome-scale phylogeny and comparative genomics of the fungal order Sordariales.</title>
        <authorList>
            <person name="Hensen N."/>
            <person name="Bonometti L."/>
            <person name="Westerberg I."/>
            <person name="Brannstrom I.O."/>
            <person name="Guillou S."/>
            <person name="Cros-Aarteil S."/>
            <person name="Calhoun S."/>
            <person name="Haridas S."/>
            <person name="Kuo A."/>
            <person name="Mondo S."/>
            <person name="Pangilinan J."/>
            <person name="Riley R."/>
            <person name="LaButti K."/>
            <person name="Andreopoulos B."/>
            <person name="Lipzen A."/>
            <person name="Chen C."/>
            <person name="Yan M."/>
            <person name="Daum C."/>
            <person name="Ng V."/>
            <person name="Clum A."/>
            <person name="Steindorff A."/>
            <person name="Ohm R.A."/>
            <person name="Martin F."/>
            <person name="Silar P."/>
            <person name="Natvig D.O."/>
            <person name="Lalanne C."/>
            <person name="Gautier V."/>
            <person name="Ament-Velasquez S.L."/>
            <person name="Kruys A."/>
            <person name="Hutchinson M.I."/>
            <person name="Powell A.J."/>
            <person name="Barry K."/>
            <person name="Miller A.N."/>
            <person name="Grigoriev I.V."/>
            <person name="Debuchy R."/>
            <person name="Gladieux P."/>
            <person name="Hiltunen Thoren M."/>
            <person name="Johannesson H."/>
        </authorList>
    </citation>
    <scope>NUCLEOTIDE SEQUENCE</scope>
    <source>
        <strain evidence="8">CBS 315.58</strain>
    </source>
</reference>
<dbReference type="EMBL" id="MU863880">
    <property type="protein sequence ID" value="KAK4204759.1"/>
    <property type="molecule type" value="Genomic_DNA"/>
</dbReference>
<dbReference type="Gene3D" id="3.40.50.200">
    <property type="entry name" value="Peptidase S8/S53 domain"/>
    <property type="match status" value="1"/>
</dbReference>
<dbReference type="InterPro" id="IPR050131">
    <property type="entry name" value="Peptidase_S8_subtilisin-like"/>
</dbReference>
<feature type="domain" description="Peptidase S8/S53" evidence="7">
    <location>
        <begin position="101"/>
        <end position="333"/>
    </location>
</feature>
<dbReference type="InterPro" id="IPR000209">
    <property type="entry name" value="Peptidase_S8/S53_dom"/>
</dbReference>
<evidence type="ECO:0000313" key="8">
    <source>
        <dbReference type="EMBL" id="KAK4204759.1"/>
    </source>
</evidence>
<comment type="caution">
    <text evidence="5">Lacks conserved residue(s) required for the propagation of feature annotation.</text>
</comment>
<gene>
    <name evidence="8" type="ORF">QBC40DRAFT_303339</name>
</gene>
<evidence type="ECO:0000313" key="9">
    <source>
        <dbReference type="Proteomes" id="UP001303160"/>
    </source>
</evidence>
<dbReference type="PROSITE" id="PS51892">
    <property type="entry name" value="SUBTILASE"/>
    <property type="match status" value="1"/>
</dbReference>